<dbReference type="Proteomes" id="UP000278334">
    <property type="component" value="Chromosome"/>
</dbReference>
<sequence>MQKSPTKSLIVTILLTVFSARMGLFYASVASALVLLVATVIVSVITFGWLFIPYIICIIWVIMAVNCYNKEIIEIAK</sequence>
<reference evidence="4" key="2">
    <citation type="journal article" date="2017" name="Stand. Genomic Sci.">
        <title>Genome sequence of the sulfur-oxidizing Bathymodiolus thermophilus gill endosymbiont.</title>
        <authorList>
            <person name="Ponnudurai R."/>
            <person name="Sayavedra L."/>
            <person name="Kleiner M."/>
            <person name="Heiden S.E."/>
            <person name="Thurmer A."/>
            <person name="Felbeck H."/>
            <person name="Schluter R."/>
            <person name="Sievert S.M."/>
            <person name="Daniel R."/>
            <person name="Schweder T."/>
            <person name="Markert S."/>
        </authorList>
    </citation>
    <scope>NUCLEOTIDE SEQUENCE</scope>
    <source>
        <strain evidence="4">BAT/CrabSpa'14</strain>
    </source>
</reference>
<dbReference type="AlphaFoldDB" id="A0A1J5UMQ6"/>
<name>A0A1J5UMQ6_9GAMM</name>
<keyword evidence="1" id="KW-1133">Transmembrane helix</keyword>
<dbReference type="Proteomes" id="UP000643672">
    <property type="component" value="Unassembled WGS sequence"/>
</dbReference>
<accession>A0A1J5UMQ6</accession>
<dbReference type="Proteomes" id="UP000182798">
    <property type="component" value="Unassembled WGS sequence"/>
</dbReference>
<dbReference type="EMBL" id="CAESAQ020000052">
    <property type="protein sequence ID" value="CAB5499200.1"/>
    <property type="molecule type" value="Genomic_DNA"/>
</dbReference>
<reference evidence="3 7" key="4">
    <citation type="submission" date="2020-05" db="EMBL/GenBank/DDBJ databases">
        <authorList>
            <person name="Petersen J."/>
            <person name="Sayavedra L."/>
        </authorList>
    </citation>
    <scope>NUCLEOTIDE SEQUENCE [LARGE SCALE GENOMIC DNA]</scope>
    <source>
        <strain evidence="3">B thermophilus SOXS</strain>
    </source>
</reference>
<evidence type="ECO:0000313" key="4">
    <source>
        <dbReference type="EMBL" id="OIR25519.1"/>
    </source>
</evidence>
<evidence type="ECO:0000313" key="7">
    <source>
        <dbReference type="Proteomes" id="UP000643672"/>
    </source>
</evidence>
<dbReference type="KEGG" id="bthg:MS2017_0251"/>
<gene>
    <name evidence="4" type="ORF">BGC33_06915</name>
    <name evidence="2" type="ORF">MS2017_0251</name>
    <name evidence="3" type="ORF">THERMOS_989</name>
</gene>
<dbReference type="RefSeq" id="WP_071563422.1">
    <property type="nucleotide sequence ID" value="NZ_CAESAQ020000052.1"/>
</dbReference>
<evidence type="ECO:0000313" key="2">
    <source>
        <dbReference type="EMBL" id="AYQ56001.1"/>
    </source>
</evidence>
<keyword evidence="1" id="KW-0472">Membrane</keyword>
<feature type="transmembrane region" description="Helical" evidence="1">
    <location>
        <begin position="42"/>
        <end position="68"/>
    </location>
</feature>
<reference evidence="2 6" key="3">
    <citation type="submission" date="2017-11" db="EMBL/GenBank/DDBJ databases">
        <title>Genome sequence of the bacterial symbiont EPR9N from a vent mussel Bathymodiolus thermophilus.</title>
        <authorList>
            <person name="Won Y.-J."/>
        </authorList>
    </citation>
    <scope>NUCLEOTIDE SEQUENCE [LARGE SCALE GENOMIC DNA]</scope>
    <source>
        <strain evidence="2 6">EPR9N</strain>
    </source>
</reference>
<evidence type="ECO:0000313" key="6">
    <source>
        <dbReference type="Proteomes" id="UP000278334"/>
    </source>
</evidence>
<organism evidence="4 5">
    <name type="scientific">Bathymodiolus thermophilus thioautotrophic gill symbiont</name>
    <dbReference type="NCBI Taxonomy" id="2360"/>
    <lineage>
        <taxon>Bacteria</taxon>
        <taxon>Pseudomonadati</taxon>
        <taxon>Pseudomonadota</taxon>
        <taxon>Gammaproteobacteria</taxon>
        <taxon>sulfur-oxidizing symbionts</taxon>
    </lineage>
</organism>
<keyword evidence="7" id="KW-1185">Reference proteome</keyword>
<protein>
    <submittedName>
        <fullName evidence="4">Uncharacterized protein</fullName>
    </submittedName>
</protein>
<keyword evidence="1" id="KW-0812">Transmembrane</keyword>
<evidence type="ECO:0000256" key="1">
    <source>
        <dbReference type="SAM" id="Phobius"/>
    </source>
</evidence>
<reference evidence="5" key="1">
    <citation type="submission" date="2016-09" db="EMBL/GenBank/DDBJ databases">
        <title>Genome Sequence of Bathymodiolus thermophilus sulfur-oxidizing gill endosymbiont.</title>
        <authorList>
            <person name="Ponnudurai R."/>
            <person name="Kleiner M."/>
            <person name="Sayavedra L."/>
            <person name="Thuermer A."/>
            <person name="Felbeck H."/>
            <person name="Schlueter R."/>
            <person name="Schweder T."/>
            <person name="Markert S."/>
        </authorList>
    </citation>
    <scope>NUCLEOTIDE SEQUENCE [LARGE SCALE GENOMIC DNA]</scope>
    <source>
        <strain evidence="5">BAT/CrabSpa'14</strain>
    </source>
</reference>
<dbReference type="OrthoDB" id="122635at2"/>
<dbReference type="EMBL" id="CP024634">
    <property type="protein sequence ID" value="AYQ56001.1"/>
    <property type="molecule type" value="Genomic_DNA"/>
</dbReference>
<dbReference type="EMBL" id="MIQH01000269">
    <property type="protein sequence ID" value="OIR25519.1"/>
    <property type="molecule type" value="Genomic_DNA"/>
</dbReference>
<proteinExistence type="predicted"/>
<evidence type="ECO:0000313" key="5">
    <source>
        <dbReference type="Proteomes" id="UP000182798"/>
    </source>
</evidence>
<evidence type="ECO:0000313" key="3">
    <source>
        <dbReference type="EMBL" id="CAB5499200.1"/>
    </source>
</evidence>